<dbReference type="SUPFAM" id="SSF52540">
    <property type="entry name" value="P-loop containing nucleoside triphosphate hydrolases"/>
    <property type="match status" value="1"/>
</dbReference>
<comment type="similarity">
    <text evidence="1">Belongs to the AAA ATPase family. PCH2 subfamily.</text>
</comment>
<evidence type="ECO:0000259" key="10">
    <source>
        <dbReference type="SMART" id="SM00382"/>
    </source>
</evidence>
<feature type="domain" description="AAA+ ATPase" evidence="10">
    <location>
        <begin position="141"/>
        <end position="293"/>
    </location>
</feature>
<dbReference type="PRINTS" id="PR00300">
    <property type="entry name" value="CLPPROTEASEA"/>
</dbReference>
<accession>B7QA25</accession>
<dbReference type="OrthoDB" id="10042665at2759"/>
<dbReference type="VEuPathDB" id="VectorBase:ISCP_017314"/>
<name>B7QA25_IXOSC</name>
<evidence type="ECO:0000256" key="2">
    <source>
        <dbReference type="ARBA" id="ARBA00022364"/>
    </source>
</evidence>
<dbReference type="GO" id="GO:0048477">
    <property type="term" value="P:oogenesis"/>
    <property type="evidence" value="ECO:0007669"/>
    <property type="project" value="UniProtKB-KW"/>
</dbReference>
<evidence type="ECO:0000256" key="8">
    <source>
        <dbReference type="ARBA" id="ARBA00023254"/>
    </source>
</evidence>
<dbReference type="GO" id="GO:0016887">
    <property type="term" value="F:ATP hydrolysis activity"/>
    <property type="evidence" value="ECO:0007669"/>
    <property type="project" value="InterPro"/>
</dbReference>
<dbReference type="GO" id="GO:0005694">
    <property type="term" value="C:chromosome"/>
    <property type="evidence" value="ECO:0000318"/>
    <property type="project" value="GO_Central"/>
</dbReference>
<evidence type="ECO:0000256" key="9">
    <source>
        <dbReference type="RuleBase" id="RU003651"/>
    </source>
</evidence>
<dbReference type="GO" id="GO:0007283">
    <property type="term" value="P:spermatogenesis"/>
    <property type="evidence" value="ECO:0007669"/>
    <property type="project" value="UniProtKB-KW"/>
</dbReference>
<keyword evidence="13" id="KW-1185">Reference proteome</keyword>
<dbReference type="FunFam" id="3.40.50.300:FF:000662">
    <property type="entry name" value="Pachytene checkpoint protein 2 homolog"/>
    <property type="match status" value="1"/>
</dbReference>
<feature type="non-terminal residue" evidence="11">
    <location>
        <position position="1"/>
    </location>
</feature>
<evidence type="ECO:0000256" key="6">
    <source>
        <dbReference type="ARBA" id="ARBA00022871"/>
    </source>
</evidence>
<evidence type="ECO:0000313" key="13">
    <source>
        <dbReference type="Proteomes" id="UP000001555"/>
    </source>
</evidence>
<keyword evidence="11" id="KW-0378">Hydrolase</keyword>
<dbReference type="VEuPathDB" id="VectorBase:ISCW011981"/>
<dbReference type="GO" id="GO:0005634">
    <property type="term" value="C:nucleus"/>
    <property type="evidence" value="ECO:0000318"/>
    <property type="project" value="GO_Central"/>
</dbReference>
<evidence type="ECO:0007829" key="14">
    <source>
        <dbReference type="PeptideAtlas" id="B7QA25"/>
    </source>
</evidence>
<dbReference type="InterPro" id="IPR027417">
    <property type="entry name" value="P-loop_NTPase"/>
</dbReference>
<dbReference type="InterPro" id="IPR044539">
    <property type="entry name" value="Pch2-like"/>
</dbReference>
<evidence type="ECO:0000313" key="12">
    <source>
        <dbReference type="EnsemblMetazoa" id="ISCW011981-PA"/>
    </source>
</evidence>
<protein>
    <recommendedName>
        <fullName evidence="2">Pachytene checkpoint protein 2 homolog</fullName>
    </recommendedName>
</protein>
<dbReference type="Proteomes" id="UP000001555">
    <property type="component" value="Unassembled WGS sequence"/>
</dbReference>
<dbReference type="STRING" id="6945.B7QA25"/>
<gene>
    <name evidence="12" type="primary">8038149</name>
    <name evidence="11" type="ORF">IscW_ISCW011981</name>
</gene>
<dbReference type="KEGG" id="isc:8038149"/>
<dbReference type="InterPro" id="IPR058249">
    <property type="entry name" value="Pch2_C"/>
</dbReference>
<reference evidence="12" key="2">
    <citation type="submission" date="2020-05" db="UniProtKB">
        <authorList>
            <consortium name="EnsemblMetazoa"/>
        </authorList>
    </citation>
    <scope>IDENTIFICATION</scope>
    <source>
        <strain evidence="12">wikel</strain>
    </source>
</reference>
<dbReference type="SMART" id="SM00382">
    <property type="entry name" value="AAA"/>
    <property type="match status" value="1"/>
</dbReference>
<dbReference type="EMBL" id="ABJB010651837">
    <property type="status" value="NOT_ANNOTATED_CDS"/>
    <property type="molecule type" value="Genomic_DNA"/>
</dbReference>
<dbReference type="InterPro" id="IPR003593">
    <property type="entry name" value="AAA+_ATPase"/>
</dbReference>
<dbReference type="GO" id="GO:0051598">
    <property type="term" value="P:meiotic recombination checkpoint signaling"/>
    <property type="evidence" value="ECO:0000318"/>
    <property type="project" value="GO_Central"/>
</dbReference>
<dbReference type="HOGENOM" id="CLU_028208_0_1_1"/>
<keyword evidence="4" id="KW-0221">Differentiation</keyword>
<keyword evidence="14" id="KW-1267">Proteomics identification</keyword>
<organism>
    <name type="scientific">Ixodes scapularis</name>
    <name type="common">Black-legged tick</name>
    <name type="synonym">Deer tick</name>
    <dbReference type="NCBI Taxonomy" id="6945"/>
    <lineage>
        <taxon>Eukaryota</taxon>
        <taxon>Metazoa</taxon>
        <taxon>Ecdysozoa</taxon>
        <taxon>Arthropoda</taxon>
        <taxon>Chelicerata</taxon>
        <taxon>Arachnida</taxon>
        <taxon>Acari</taxon>
        <taxon>Parasitiformes</taxon>
        <taxon>Ixodida</taxon>
        <taxon>Ixodoidea</taxon>
        <taxon>Ixodidae</taxon>
        <taxon>Ixodinae</taxon>
        <taxon>Ixodes</taxon>
    </lineage>
</organism>
<sequence>VNVDIVFGCCRSALGDDQVVRHVEGLLRLRGYPSTMTRFDDTPLSGHVEKVLIEYPESEKDNLAHMPLVPHVYHVNADEMGVEELEDGMAAANHWVLPSAEFEGLWESLVFDSKVKDELLSYSSTALLYSDKNVDHNIVSWNKVVLLHGPPGTGKTSLCKALAQKLTIRHNSRFKYGQLIEINSHSLFSKWFSESGKLVMKMFQKIQSLIDDEDSIIFVLIDEVESLAHCRKAAIGGNEPSDAIRVVNSLLTQIDSIKKYPNVFVLTTSNITGVIDLAFVDRADIRRYLGYPSQAAILKIFESCIEELQRAGIIQGSVKFLKDAEHENGLRTFLESVCSKSVGLSGRTLRRLPFIAHAIFAEAQSLTPKAFLVALSSAVDSQMEEDKDIITL</sequence>
<dbReference type="PANTHER" id="PTHR45991">
    <property type="entry name" value="PACHYTENE CHECKPOINT PROTEIN 2"/>
    <property type="match status" value="1"/>
</dbReference>
<dbReference type="EnsemblMetazoa" id="ISCW011981-RA">
    <property type="protein sequence ID" value="ISCW011981-PA"/>
    <property type="gene ID" value="ISCW011981"/>
</dbReference>
<keyword evidence="5 9" id="KW-0067">ATP-binding</keyword>
<dbReference type="EMBL" id="DS892312">
    <property type="protein sequence ID" value="EEC15697.1"/>
    <property type="molecule type" value="Genomic_DNA"/>
</dbReference>
<dbReference type="PROSITE" id="PS00674">
    <property type="entry name" value="AAA"/>
    <property type="match status" value="1"/>
</dbReference>
<dbReference type="InterPro" id="IPR003959">
    <property type="entry name" value="ATPase_AAA_core"/>
</dbReference>
<evidence type="ECO:0000313" key="11">
    <source>
        <dbReference type="EMBL" id="EEC15697.1"/>
    </source>
</evidence>
<dbReference type="InterPro" id="IPR001270">
    <property type="entry name" value="ClpA/B"/>
</dbReference>
<keyword evidence="8" id="KW-0469">Meiosis</keyword>
<evidence type="ECO:0000256" key="7">
    <source>
        <dbReference type="ARBA" id="ARBA00022943"/>
    </source>
</evidence>
<dbReference type="GO" id="GO:0005524">
    <property type="term" value="F:ATP binding"/>
    <property type="evidence" value="ECO:0007669"/>
    <property type="project" value="UniProtKB-KW"/>
</dbReference>
<dbReference type="FunCoup" id="B7QA25">
    <property type="interactions" value="1064"/>
</dbReference>
<dbReference type="InterPro" id="IPR003960">
    <property type="entry name" value="ATPase_AAA_CS"/>
</dbReference>
<dbReference type="VEuPathDB" id="VectorBase:ISCI011981"/>
<dbReference type="Pfam" id="PF23242">
    <property type="entry name" value="AAA_lid_TRIP13_C"/>
    <property type="match status" value="1"/>
</dbReference>
<evidence type="ECO:0000256" key="5">
    <source>
        <dbReference type="ARBA" id="ARBA00022840"/>
    </source>
</evidence>
<dbReference type="PANTHER" id="PTHR45991:SF1">
    <property type="entry name" value="PACHYTENE CHECKPOINT PROTEIN 2 HOMOLOG"/>
    <property type="match status" value="1"/>
</dbReference>
<dbReference type="PaxDb" id="6945-B7QA25"/>
<evidence type="ECO:0000256" key="3">
    <source>
        <dbReference type="ARBA" id="ARBA00022741"/>
    </source>
</evidence>
<dbReference type="GO" id="GO:0007131">
    <property type="term" value="P:reciprocal meiotic recombination"/>
    <property type="evidence" value="ECO:0000318"/>
    <property type="project" value="GO_Central"/>
</dbReference>
<keyword evidence="6" id="KW-0744">Spermatogenesis</keyword>
<dbReference type="Pfam" id="PF00004">
    <property type="entry name" value="AAA"/>
    <property type="match status" value="1"/>
</dbReference>
<keyword evidence="7" id="KW-0896">Oogenesis</keyword>
<dbReference type="Gene3D" id="3.40.50.300">
    <property type="entry name" value="P-loop containing nucleotide triphosphate hydrolases"/>
    <property type="match status" value="1"/>
</dbReference>
<dbReference type="AlphaFoldDB" id="B7QA25"/>
<proteinExistence type="evidence at protein level"/>
<reference evidence="11 13" key="1">
    <citation type="submission" date="2008-03" db="EMBL/GenBank/DDBJ databases">
        <title>Annotation of Ixodes scapularis.</title>
        <authorList>
            <consortium name="Ixodes scapularis Genome Project Consortium"/>
            <person name="Caler E."/>
            <person name="Hannick L.I."/>
            <person name="Bidwell S."/>
            <person name="Joardar V."/>
            <person name="Thiagarajan M."/>
            <person name="Amedeo P."/>
            <person name="Galinsky K.J."/>
            <person name="Schobel S."/>
            <person name="Inman J."/>
            <person name="Hostetler J."/>
            <person name="Miller J."/>
            <person name="Hammond M."/>
            <person name="Megy K."/>
            <person name="Lawson D."/>
            <person name="Kodira C."/>
            <person name="Sutton G."/>
            <person name="Meyer J."/>
            <person name="Hill C.A."/>
            <person name="Birren B."/>
            <person name="Nene V."/>
            <person name="Collins F."/>
            <person name="Alarcon-Chaidez F."/>
            <person name="Wikel S."/>
            <person name="Strausberg R."/>
        </authorList>
    </citation>
    <scope>NUCLEOTIDE SEQUENCE [LARGE SCALE GENOMIC DNA]</scope>
    <source>
        <strain evidence="13">Wikel</strain>
        <strain evidence="11">Wikel colony</strain>
    </source>
</reference>
<evidence type="ECO:0000256" key="1">
    <source>
        <dbReference type="ARBA" id="ARBA00007271"/>
    </source>
</evidence>
<dbReference type="CDD" id="cd19508">
    <property type="entry name" value="RecA-like_Pch2-like"/>
    <property type="match status" value="1"/>
</dbReference>
<keyword evidence="3 9" id="KW-0547">Nucleotide-binding</keyword>
<evidence type="ECO:0000256" key="4">
    <source>
        <dbReference type="ARBA" id="ARBA00022782"/>
    </source>
</evidence>
<dbReference type="GO" id="GO:0042802">
    <property type="term" value="F:identical protein binding"/>
    <property type="evidence" value="ECO:0007669"/>
    <property type="project" value="UniProtKB-ARBA"/>
</dbReference>